<comment type="caution">
    <text evidence="2">The sequence shown here is derived from an EMBL/GenBank/DDBJ whole genome shotgun (WGS) entry which is preliminary data.</text>
</comment>
<dbReference type="EMBL" id="JAEHOC010000031">
    <property type="protein sequence ID" value="KAG2429300.1"/>
    <property type="molecule type" value="Genomic_DNA"/>
</dbReference>
<name>A0A835SYV1_CHLIN</name>
<feature type="compositionally biased region" description="Acidic residues" evidence="1">
    <location>
        <begin position="53"/>
        <end position="64"/>
    </location>
</feature>
<dbReference type="AlphaFoldDB" id="A0A835SYV1"/>
<dbReference type="Proteomes" id="UP000650467">
    <property type="component" value="Unassembled WGS sequence"/>
</dbReference>
<keyword evidence="3" id="KW-1185">Reference proteome</keyword>
<accession>A0A835SYV1</accession>
<proteinExistence type="predicted"/>
<feature type="region of interest" description="Disordered" evidence="1">
    <location>
        <begin position="53"/>
        <end position="104"/>
    </location>
</feature>
<protein>
    <submittedName>
        <fullName evidence="2">Uncharacterized protein</fullName>
    </submittedName>
</protein>
<gene>
    <name evidence="2" type="ORF">HXX76_011068</name>
</gene>
<evidence type="ECO:0000256" key="1">
    <source>
        <dbReference type="SAM" id="MobiDB-lite"/>
    </source>
</evidence>
<evidence type="ECO:0000313" key="3">
    <source>
        <dbReference type="Proteomes" id="UP000650467"/>
    </source>
</evidence>
<sequence length="104" mass="10915">MYLDEEDQVEGAAGTWAASGWAGATAAESGLVVEAEVVSVPTGAEAAQYIVFEGDEENEEEEEKEEKGREGAGRDAGAARAGRFVFVPDVEPRSPGRSGPRRAS</sequence>
<organism evidence="2 3">
    <name type="scientific">Chlamydomonas incerta</name>
    <dbReference type="NCBI Taxonomy" id="51695"/>
    <lineage>
        <taxon>Eukaryota</taxon>
        <taxon>Viridiplantae</taxon>
        <taxon>Chlorophyta</taxon>
        <taxon>core chlorophytes</taxon>
        <taxon>Chlorophyceae</taxon>
        <taxon>CS clade</taxon>
        <taxon>Chlamydomonadales</taxon>
        <taxon>Chlamydomonadaceae</taxon>
        <taxon>Chlamydomonas</taxon>
    </lineage>
</organism>
<evidence type="ECO:0000313" key="2">
    <source>
        <dbReference type="EMBL" id="KAG2429300.1"/>
    </source>
</evidence>
<reference evidence="2" key="1">
    <citation type="journal article" date="2020" name="bioRxiv">
        <title>Comparative genomics of Chlamydomonas.</title>
        <authorList>
            <person name="Craig R.J."/>
            <person name="Hasan A.R."/>
            <person name="Ness R.W."/>
            <person name="Keightley P.D."/>
        </authorList>
    </citation>
    <scope>NUCLEOTIDE SEQUENCE</scope>
    <source>
        <strain evidence="2">SAG 7.73</strain>
    </source>
</reference>